<proteinExistence type="predicted"/>
<dbReference type="AlphaFoldDB" id="R2QU49"/>
<dbReference type="Proteomes" id="UP000014148">
    <property type="component" value="Unassembled WGS sequence"/>
</dbReference>
<feature type="compositionally biased region" description="Basic and acidic residues" evidence="1">
    <location>
        <begin position="12"/>
        <end position="26"/>
    </location>
</feature>
<organism evidence="2 4">
    <name type="scientific">Enterococcus malodoratus ATCC 43197</name>
    <dbReference type="NCBI Taxonomy" id="1158601"/>
    <lineage>
        <taxon>Bacteria</taxon>
        <taxon>Bacillati</taxon>
        <taxon>Bacillota</taxon>
        <taxon>Bacilli</taxon>
        <taxon>Lactobacillales</taxon>
        <taxon>Enterococcaceae</taxon>
        <taxon>Enterococcus</taxon>
    </lineage>
</organism>
<name>R2QU49_9ENTE</name>
<accession>R2QU49</accession>
<feature type="region of interest" description="Disordered" evidence="1">
    <location>
        <begin position="1"/>
        <end position="26"/>
    </location>
</feature>
<reference evidence="3 5" key="2">
    <citation type="submission" date="2013-03" db="EMBL/GenBank/DDBJ databases">
        <title>The Genome Sequence of Enterococcus malodoratus ATCC_43197 (PacBio/Illumina hybrid assembly).</title>
        <authorList>
            <consortium name="The Broad Institute Genomics Platform"/>
            <consortium name="The Broad Institute Genome Sequencing Center for Infectious Disease"/>
            <person name="Earl A."/>
            <person name="Russ C."/>
            <person name="Gilmore M."/>
            <person name="Surin D."/>
            <person name="Walker B."/>
            <person name="Young S."/>
            <person name="Zeng Q."/>
            <person name="Gargeya S."/>
            <person name="Fitzgerald M."/>
            <person name="Haas B."/>
            <person name="Abouelleil A."/>
            <person name="Allen A.W."/>
            <person name="Alvarado L."/>
            <person name="Arachchi H.M."/>
            <person name="Berlin A.M."/>
            <person name="Chapman S.B."/>
            <person name="Gainer-Dewar J."/>
            <person name="Goldberg J."/>
            <person name="Griggs A."/>
            <person name="Gujja S."/>
            <person name="Hansen M."/>
            <person name="Howarth C."/>
            <person name="Imamovic A."/>
            <person name="Ireland A."/>
            <person name="Larimer J."/>
            <person name="McCowan C."/>
            <person name="Murphy C."/>
            <person name="Pearson M."/>
            <person name="Poon T.W."/>
            <person name="Priest M."/>
            <person name="Roberts A."/>
            <person name="Saif S."/>
            <person name="Shea T."/>
            <person name="Sisk P."/>
            <person name="Sykes S."/>
            <person name="Wortman J."/>
            <person name="Nusbaum C."/>
            <person name="Birren B."/>
        </authorList>
    </citation>
    <scope>NUCLEOTIDE SEQUENCE [LARGE SCALE GENOMIC DNA]</scope>
    <source>
        <strain evidence="3 5">ATCC 43197</strain>
    </source>
</reference>
<reference evidence="2 4" key="1">
    <citation type="submission" date="2013-02" db="EMBL/GenBank/DDBJ databases">
        <title>The Genome Sequence of Enterococcus malodoratus ATCC_43197.</title>
        <authorList>
            <consortium name="The Broad Institute Genome Sequencing Platform"/>
            <consortium name="The Broad Institute Genome Sequencing Center for Infectious Disease"/>
            <person name="Earl A.M."/>
            <person name="Gilmore M.S."/>
            <person name="Lebreton F."/>
            <person name="Walker B."/>
            <person name="Young S.K."/>
            <person name="Zeng Q."/>
            <person name="Gargeya S."/>
            <person name="Fitzgerald M."/>
            <person name="Haas B."/>
            <person name="Abouelleil A."/>
            <person name="Alvarado L."/>
            <person name="Arachchi H.M."/>
            <person name="Berlin A.M."/>
            <person name="Chapman S.B."/>
            <person name="Dewar J."/>
            <person name="Goldberg J."/>
            <person name="Griggs A."/>
            <person name="Gujja S."/>
            <person name="Hansen M."/>
            <person name="Howarth C."/>
            <person name="Imamovic A."/>
            <person name="Larimer J."/>
            <person name="McCowan C."/>
            <person name="Murphy C."/>
            <person name="Neiman D."/>
            <person name="Pearson M."/>
            <person name="Priest M."/>
            <person name="Roberts A."/>
            <person name="Saif S."/>
            <person name="Shea T."/>
            <person name="Sisk P."/>
            <person name="Sykes S."/>
            <person name="Wortman J."/>
            <person name="Nusbaum C."/>
            <person name="Birren B."/>
        </authorList>
    </citation>
    <scope>NUCLEOTIDE SEQUENCE [LARGE SCALE GENOMIC DNA]</scope>
    <source>
        <strain evidence="2 4">ATCC 43197</strain>
    </source>
</reference>
<keyword evidence="5" id="KW-1185">Reference proteome</keyword>
<evidence type="ECO:0000313" key="5">
    <source>
        <dbReference type="Proteomes" id="UP000014148"/>
    </source>
</evidence>
<evidence type="ECO:0000256" key="1">
    <source>
        <dbReference type="SAM" id="MobiDB-lite"/>
    </source>
</evidence>
<comment type="caution">
    <text evidence="2">The sequence shown here is derived from an EMBL/GenBank/DDBJ whole genome shotgun (WGS) entry which is preliminary data.</text>
</comment>
<evidence type="ECO:0000313" key="4">
    <source>
        <dbReference type="Proteomes" id="UP000013783"/>
    </source>
</evidence>
<dbReference type="STRING" id="71451.RV07_GL000498"/>
<dbReference type="eggNOG" id="ENOG50337QZ">
    <property type="taxonomic scope" value="Bacteria"/>
</dbReference>
<evidence type="ECO:0000313" key="3">
    <source>
        <dbReference type="EMBL" id="EOT69960.1"/>
    </source>
</evidence>
<dbReference type="Proteomes" id="UP000013783">
    <property type="component" value="Unassembled WGS sequence"/>
</dbReference>
<dbReference type="PATRIC" id="fig|1158601.3.peg.4267"/>
<protein>
    <submittedName>
        <fullName evidence="2">Uncharacterized protein</fullName>
    </submittedName>
</protein>
<sequence>MGIFERLLGKRKMAEKQPKNNENKDVESCWKPLPAFVSSDRNEHERVSLIATAIAAGDHPNSQFVVKRIMKRNPEVRLVSVIAASLTATTMNGNQLNVKRVAKKK</sequence>
<evidence type="ECO:0000313" key="2">
    <source>
        <dbReference type="EMBL" id="EOH72016.1"/>
    </source>
</evidence>
<gene>
    <name evidence="3" type="ORF">I585_01439</name>
    <name evidence="2" type="ORF">UAI_04300</name>
</gene>
<dbReference type="EMBL" id="ASWA01000002">
    <property type="protein sequence ID" value="EOT69960.1"/>
    <property type="molecule type" value="Genomic_DNA"/>
</dbReference>
<dbReference type="EMBL" id="AJAK01000031">
    <property type="protein sequence ID" value="EOH72016.1"/>
    <property type="molecule type" value="Genomic_DNA"/>
</dbReference>